<dbReference type="InterPro" id="IPR053296">
    <property type="entry name" value="TSET_member_tstB"/>
</dbReference>
<name>Q9ZQK5_ARATH</name>
<feature type="region of interest" description="Disordered" evidence="1">
    <location>
        <begin position="1"/>
        <end position="62"/>
    </location>
</feature>
<keyword evidence="2" id="KW-0472">Membrane</keyword>
<dbReference type="ExpressionAtlas" id="Q9ZQK5">
    <property type="expression patterns" value="baseline and differential"/>
</dbReference>
<feature type="compositionally biased region" description="Low complexity" evidence="1">
    <location>
        <begin position="21"/>
        <end position="45"/>
    </location>
</feature>
<feature type="region of interest" description="Disordered" evidence="1">
    <location>
        <begin position="383"/>
        <end position="402"/>
    </location>
</feature>
<keyword evidence="2" id="KW-0812">Transmembrane</keyword>
<evidence type="ECO:0000256" key="2">
    <source>
        <dbReference type="SAM" id="Phobius"/>
    </source>
</evidence>
<sequence>MAESSGTTLMDLISADPTPVPAQSTSSSASSTASQPTSASASSSSHLHHPMSTKTTLGEKKSKRATLMQIQNDTISVAKAALNPVKANIMPQRQRQKKKKSSQKQLVNHVFPKLAVYNSVDPSLAPSLLMVCVTGYSFDDQIVSDQLNQQCEDRNVLRYVYYYLARILSDTGMTPGGGIPTPNWDALADIDAGGGVTRADVVPRIVNQLTNEATNSEFEFHARRLQALKALTYSPSGNSELLSKLYEIVFGILEKVGDVPHKRKKGVFGTKGGDKESIMRSNLQYAAMSALRRLPLDPGNPLFLHRAAQGSYGFPFLTRMLLWIVMIVMVVFLVKELSQIDPVLSARVVQEMGKSRAAAFAMGLQDIDESVHVNAFSDALDDAETNESSHPEGIRRTSSISAGPGRSDTIASLLAALMEVVRTTVACECVYVRAMVIKALIWMQSPDESLDELKSIIASELSDPGWPAALVNDVLLTLHARFKATPDMAVILLEIARIFATKVPGKIDADVLQLLWKVFSSYGYNSKAIIIYLHRLYISSFDQKKKKKKRLYISSCFKFLLCLGHF</sequence>
<reference evidence="3" key="3">
    <citation type="submission" date="2002-02" db="EMBL/GenBank/DDBJ databases">
        <authorList>
            <person name="Town C.D."/>
            <person name="Kaul S."/>
        </authorList>
    </citation>
    <scope>NUCLEOTIDE SEQUENCE</scope>
</reference>
<evidence type="ECO:0000256" key="1">
    <source>
        <dbReference type="SAM" id="MobiDB-lite"/>
    </source>
</evidence>
<proteinExistence type="predicted"/>
<reference evidence="3" key="2">
    <citation type="submission" date="2000-03" db="EMBL/GenBank/DDBJ databases">
        <authorList>
            <person name="Lin X."/>
            <person name="Kaul S."/>
            <person name="Shea T.P."/>
            <person name="Fujii C.Y."/>
            <person name="Shen M."/>
            <person name="VanAken S.E."/>
            <person name="Barnstead M.E."/>
            <person name="Mason T.M."/>
            <person name="Bowman C.L."/>
            <person name="Ronning C.M."/>
            <person name="Benito M.-I."/>
            <person name="Carrera A.J."/>
            <person name="Creasy T.H."/>
            <person name="Buell C.R."/>
            <person name="Town C.D."/>
            <person name="Nierman W.C."/>
            <person name="Fraser C.M."/>
            <person name="Venter J.C."/>
        </authorList>
    </citation>
    <scope>NUCLEOTIDE SEQUENCE</scope>
</reference>
<evidence type="ECO:0000313" key="3">
    <source>
        <dbReference type="EMBL" id="AAD15529.1"/>
    </source>
</evidence>
<keyword evidence="2" id="KW-1133">Transmembrane helix</keyword>
<dbReference type="PIR" id="A84485">
    <property type="entry name" value="A84485"/>
</dbReference>
<feature type="transmembrane region" description="Helical" evidence="2">
    <location>
        <begin position="312"/>
        <end position="334"/>
    </location>
</feature>
<accession>Q9ZQK5</accession>
<dbReference type="PANTHER" id="PTHR48151">
    <property type="entry name" value="SH3 DOMAIN-CONTAINING PROTEIN"/>
    <property type="match status" value="1"/>
</dbReference>
<dbReference type="PANTHER" id="PTHR48151:SF3">
    <property type="entry name" value="SH3 DOMAIN-CONTAINING PROTEIN"/>
    <property type="match status" value="1"/>
</dbReference>
<gene>
    <name evidence="3" type="ordered locus">At2g07370</name>
</gene>
<organism evidence="3">
    <name type="scientific">Arabidopsis thaliana</name>
    <name type="common">Mouse-ear cress</name>
    <dbReference type="NCBI Taxonomy" id="3702"/>
    <lineage>
        <taxon>Eukaryota</taxon>
        <taxon>Viridiplantae</taxon>
        <taxon>Streptophyta</taxon>
        <taxon>Embryophyta</taxon>
        <taxon>Tracheophyta</taxon>
        <taxon>Spermatophyta</taxon>
        <taxon>Magnoliopsida</taxon>
        <taxon>eudicotyledons</taxon>
        <taxon>Gunneridae</taxon>
        <taxon>Pentapetalae</taxon>
        <taxon>rosids</taxon>
        <taxon>malvids</taxon>
        <taxon>Brassicales</taxon>
        <taxon>Brassicaceae</taxon>
        <taxon>Camelineae</taxon>
        <taxon>Arabidopsis</taxon>
    </lineage>
</organism>
<protein>
    <submittedName>
        <fullName evidence="3">Uncharacterized protein At2g07370</fullName>
    </submittedName>
</protein>
<dbReference type="EMBL" id="AC006217">
    <property type="protein sequence ID" value="AAD15529.1"/>
    <property type="molecule type" value="Genomic_DNA"/>
</dbReference>
<reference key="1">
    <citation type="journal article" date="1999" name="Nature">
        <title>Sequence and analysis of chromosome 2 of the plant Arabidopsis thaliana.</title>
        <authorList>
            <person name="Lin X."/>
            <person name="Kaul S."/>
            <person name="Rounsley S."/>
            <person name="Shea T.P."/>
            <person name="Benito M.I."/>
            <person name="Town C.D."/>
            <person name="Fujii C.Y."/>
            <person name="Mason T."/>
            <person name="Bowman C.L."/>
            <person name="Barnstead M."/>
            <person name="Feldblyum T.V."/>
            <person name="Buell C.R."/>
            <person name="Ketchum K.A."/>
            <person name="Lee J."/>
            <person name="Ronning C.M."/>
            <person name="Koo H.L."/>
            <person name="Moffat K.S."/>
            <person name="Cronin L.A."/>
            <person name="Shen M."/>
            <person name="Pai G."/>
            <person name="Van Aken S."/>
            <person name="Umayam L."/>
            <person name="Tallon L.J."/>
            <person name="Gill J.E."/>
            <person name="Adams M.D."/>
            <person name="Carrera A.J."/>
            <person name="Creasy T.H."/>
            <person name="Goodman H.M."/>
            <person name="Somerville C.R."/>
            <person name="Copenhaver G.P."/>
            <person name="Preuss D."/>
            <person name="Nierman W.C."/>
            <person name="White O."/>
            <person name="Eisen J.A."/>
            <person name="Salzberg S.L."/>
            <person name="Fraser C.M."/>
            <person name="Venter J.C."/>
        </authorList>
    </citation>
    <scope>NUCLEOTIDE SEQUENCE [LARGE SCALE GENOMIC DNA]</scope>
    <source>
        <strain>cv. Columbia</strain>
    </source>
</reference>
<dbReference type="AlphaFoldDB" id="Q9ZQK5"/>